<dbReference type="InterPro" id="IPR052019">
    <property type="entry name" value="F420H2_bilvrd_red/Heme_oxyg"/>
</dbReference>
<dbReference type="EMBL" id="JRHO01000014">
    <property type="protein sequence ID" value="KGK98460.1"/>
    <property type="molecule type" value="Genomic_DNA"/>
</dbReference>
<proteinExistence type="predicted"/>
<dbReference type="AlphaFoldDB" id="A0A099SZX6"/>
<dbReference type="Gene3D" id="2.30.110.10">
    <property type="entry name" value="Electron Transport, Fmn-binding Protein, Chain A"/>
    <property type="match status" value="1"/>
</dbReference>
<dbReference type="PANTHER" id="PTHR35176">
    <property type="entry name" value="HEME OXYGENASE HI_0854-RELATED"/>
    <property type="match status" value="1"/>
</dbReference>
<comment type="caution">
    <text evidence="3">The sequence shown here is derived from an EMBL/GenBank/DDBJ whole genome shotgun (WGS) entry which is preliminary data.</text>
</comment>
<dbReference type="SUPFAM" id="SSF50475">
    <property type="entry name" value="FMN-binding split barrel"/>
    <property type="match status" value="1"/>
</dbReference>
<protein>
    <submittedName>
        <fullName evidence="3">Pyridoxamine 5-phosphate oxidase</fullName>
    </submittedName>
</protein>
<dbReference type="InterPro" id="IPR014419">
    <property type="entry name" value="HutZ"/>
</dbReference>
<evidence type="ECO:0000313" key="3">
    <source>
        <dbReference type="EMBL" id="KGK98460.1"/>
    </source>
</evidence>
<dbReference type="OrthoDB" id="139492at2157"/>
<evidence type="ECO:0000256" key="1">
    <source>
        <dbReference type="ARBA" id="ARBA00023002"/>
    </source>
</evidence>
<dbReference type="PIRSF" id="PIRSF004633">
    <property type="entry name" value="UCP_PLP_oxd"/>
    <property type="match status" value="1"/>
</dbReference>
<dbReference type="RefSeq" id="WP_048195963.1">
    <property type="nucleotide sequence ID" value="NZ_CAAGSM010000004.1"/>
</dbReference>
<keyword evidence="4" id="KW-1185">Reference proteome</keyword>
<dbReference type="InterPro" id="IPR011576">
    <property type="entry name" value="Pyridox_Oxase_N"/>
</dbReference>
<dbReference type="Proteomes" id="UP000029859">
    <property type="component" value="Unassembled WGS sequence"/>
</dbReference>
<accession>A0A099SZX6</accession>
<reference evidence="3 4" key="1">
    <citation type="submission" date="2014-09" db="EMBL/GenBank/DDBJ databases">
        <title>Draft genome sequence of an obligately methylotrophic methanogen, Methanococcoides methylutens, isolated from marine sediment.</title>
        <authorList>
            <person name="Guan Y."/>
            <person name="Ngugi D.K."/>
            <person name="Blom J."/>
            <person name="Ali S."/>
            <person name="Ferry J.G."/>
            <person name="Stingl U."/>
        </authorList>
    </citation>
    <scope>NUCLEOTIDE SEQUENCE [LARGE SCALE GENOMIC DNA]</scope>
    <source>
        <strain evidence="3 4">DSM 2657</strain>
    </source>
</reference>
<evidence type="ECO:0000313" key="4">
    <source>
        <dbReference type="Proteomes" id="UP000029859"/>
    </source>
</evidence>
<feature type="domain" description="Pyridoxamine 5'-phosphate oxidase N-terminal" evidence="2">
    <location>
        <begin position="9"/>
        <end position="135"/>
    </location>
</feature>
<name>A0A099SZX6_METMT</name>
<evidence type="ECO:0000259" key="2">
    <source>
        <dbReference type="Pfam" id="PF01243"/>
    </source>
</evidence>
<dbReference type="PANTHER" id="PTHR35176:SF6">
    <property type="entry name" value="HEME OXYGENASE HI_0854-RELATED"/>
    <property type="match status" value="1"/>
</dbReference>
<gene>
    <name evidence="3" type="ORF">LI82_12245</name>
</gene>
<dbReference type="InterPro" id="IPR012349">
    <property type="entry name" value="Split_barrel_FMN-bd"/>
</dbReference>
<sequence length="150" mass="17266">MQCQCNPEIKERISEYLKNHPYLNLATVSPEGKPMVHSMGYASAGPVVYMGTGKDTRKYQNIEKNPSVAFTVDEDSLDVFNITGVQMEGKASFVTDEDEIQTYFQLVMEKYPFAKDMPKNPDNRIIKIEPTKAFFLDYSVEFGFRYEVEY</sequence>
<dbReference type="GO" id="GO:0070967">
    <property type="term" value="F:coenzyme F420 binding"/>
    <property type="evidence" value="ECO:0007669"/>
    <property type="project" value="TreeGrafter"/>
</dbReference>
<dbReference type="GO" id="GO:0016627">
    <property type="term" value="F:oxidoreductase activity, acting on the CH-CH group of donors"/>
    <property type="evidence" value="ECO:0007669"/>
    <property type="project" value="TreeGrafter"/>
</dbReference>
<organism evidence="3 4">
    <name type="scientific">Methanococcoides methylutens</name>
    <dbReference type="NCBI Taxonomy" id="2226"/>
    <lineage>
        <taxon>Archaea</taxon>
        <taxon>Methanobacteriati</taxon>
        <taxon>Methanobacteriota</taxon>
        <taxon>Stenosarchaea group</taxon>
        <taxon>Methanomicrobia</taxon>
        <taxon>Methanosarcinales</taxon>
        <taxon>Methanosarcinaceae</taxon>
        <taxon>Methanococcoides</taxon>
    </lineage>
</organism>
<dbReference type="Pfam" id="PF01243">
    <property type="entry name" value="PNPOx_N"/>
    <property type="match status" value="1"/>
</dbReference>
<keyword evidence="1" id="KW-0560">Oxidoreductase</keyword>
<dbReference type="GO" id="GO:0005829">
    <property type="term" value="C:cytosol"/>
    <property type="evidence" value="ECO:0007669"/>
    <property type="project" value="TreeGrafter"/>
</dbReference>